<dbReference type="PANTHER" id="PTHR30071">
    <property type="entry name" value="HEME EXPORTER PROTEIN C"/>
    <property type="match status" value="1"/>
</dbReference>
<dbReference type="GO" id="GO:0015232">
    <property type="term" value="F:heme transmembrane transporter activity"/>
    <property type="evidence" value="ECO:0007669"/>
    <property type="project" value="InterPro"/>
</dbReference>
<dbReference type="PRINTS" id="PR01386">
    <property type="entry name" value="CCMCBIOGNSIS"/>
</dbReference>
<feature type="transmembrane region" description="Helical" evidence="9">
    <location>
        <begin position="166"/>
        <end position="186"/>
    </location>
</feature>
<dbReference type="Pfam" id="PF01578">
    <property type="entry name" value="Cytochrom_C_asm"/>
    <property type="match status" value="1"/>
</dbReference>
<keyword evidence="5 9" id="KW-0812">Transmembrane</keyword>
<organism evidence="11 12">
    <name type="scientific">Archangium gephyra</name>
    <dbReference type="NCBI Taxonomy" id="48"/>
    <lineage>
        <taxon>Bacteria</taxon>
        <taxon>Pseudomonadati</taxon>
        <taxon>Myxococcota</taxon>
        <taxon>Myxococcia</taxon>
        <taxon>Myxococcales</taxon>
        <taxon>Cystobacterineae</taxon>
        <taxon>Archangiaceae</taxon>
        <taxon>Archangium</taxon>
    </lineage>
</organism>
<evidence type="ECO:0000256" key="3">
    <source>
        <dbReference type="ARBA" id="ARBA00005840"/>
    </source>
</evidence>
<keyword evidence="8 9" id="KW-0472">Membrane</keyword>
<proteinExistence type="inferred from homology"/>
<dbReference type="Proteomes" id="UP000249061">
    <property type="component" value="Unassembled WGS sequence"/>
</dbReference>
<keyword evidence="7 9" id="KW-1133">Transmembrane helix</keyword>
<dbReference type="InterPro" id="IPR045062">
    <property type="entry name" value="Cyt_c_biogenesis_CcsA/CcmC"/>
</dbReference>
<evidence type="ECO:0000256" key="5">
    <source>
        <dbReference type="ARBA" id="ARBA00022692"/>
    </source>
</evidence>
<reference evidence="11 12" key="1">
    <citation type="submission" date="2017-08" db="EMBL/GenBank/DDBJ databases">
        <title>Infants hospitalized years apart are colonized by the same room-sourced microbial strains.</title>
        <authorList>
            <person name="Brooks B."/>
            <person name="Olm M.R."/>
            <person name="Firek B.A."/>
            <person name="Baker R."/>
            <person name="Thomas B.C."/>
            <person name="Morowitz M.J."/>
            <person name="Banfield J.F."/>
        </authorList>
    </citation>
    <scope>NUCLEOTIDE SEQUENCE [LARGE SCALE GENOMIC DNA]</scope>
    <source>
        <strain evidence="11">S2_003_000_R2_14</strain>
    </source>
</reference>
<feature type="transmembrane region" description="Helical" evidence="9">
    <location>
        <begin position="104"/>
        <end position="124"/>
    </location>
</feature>
<evidence type="ECO:0000313" key="12">
    <source>
        <dbReference type="Proteomes" id="UP000249061"/>
    </source>
</evidence>
<comment type="function">
    <text evidence="1">Required for the export of heme to the periplasm for the biogenesis of c-type cytochromes.</text>
</comment>
<comment type="caution">
    <text evidence="11">The sequence shown here is derived from an EMBL/GenBank/DDBJ whole genome shotgun (WGS) entry which is preliminary data.</text>
</comment>
<dbReference type="GO" id="GO:0020037">
    <property type="term" value="F:heme binding"/>
    <property type="evidence" value="ECO:0007669"/>
    <property type="project" value="InterPro"/>
</dbReference>
<feature type="transmembrane region" description="Helical" evidence="9">
    <location>
        <begin position="206"/>
        <end position="226"/>
    </location>
</feature>
<evidence type="ECO:0000259" key="10">
    <source>
        <dbReference type="Pfam" id="PF01578"/>
    </source>
</evidence>
<evidence type="ECO:0000256" key="7">
    <source>
        <dbReference type="ARBA" id="ARBA00022989"/>
    </source>
</evidence>
<dbReference type="PANTHER" id="PTHR30071:SF1">
    <property type="entry name" value="CYTOCHROME B_B6 PROTEIN-RELATED"/>
    <property type="match status" value="1"/>
</dbReference>
<evidence type="ECO:0000256" key="2">
    <source>
        <dbReference type="ARBA" id="ARBA00004141"/>
    </source>
</evidence>
<sequence length="254" mass="28396">MPKMAPLVMLAIVVAMIIAHVAVPSVRRWMWKVAAATGVVMLAALIYFGLFWAPPEQFMSDVGRILYVHVPHVWMCLLAFTLNVGCSIAYMMKKSWATDALAEASAEVGVYFGACGVMMGSIWARPTWGVWWDWDPRLISTTVMILAYVGYLALRSFSDDPERRATWSSAAAILSYVSLPIVWFSVKWWNSLHQQQSSPSTVDSSMTAVLRWGATTFLCFLFVFIVKRYEISRARQAGALDLPPLQPSKTEVTA</sequence>
<feature type="transmembrane region" description="Helical" evidence="9">
    <location>
        <begin position="6"/>
        <end position="26"/>
    </location>
</feature>
<accession>A0A2W5TZF9</accession>
<evidence type="ECO:0000256" key="4">
    <source>
        <dbReference type="ARBA" id="ARBA00016463"/>
    </source>
</evidence>
<evidence type="ECO:0000256" key="9">
    <source>
        <dbReference type="SAM" id="Phobius"/>
    </source>
</evidence>
<dbReference type="EMBL" id="QFQP01000003">
    <property type="protein sequence ID" value="PZR16685.1"/>
    <property type="molecule type" value="Genomic_DNA"/>
</dbReference>
<name>A0A2W5TZF9_9BACT</name>
<protein>
    <recommendedName>
        <fullName evidence="4">Heme exporter protein C</fullName>
    </recommendedName>
</protein>
<dbReference type="GO" id="GO:0005886">
    <property type="term" value="C:plasma membrane"/>
    <property type="evidence" value="ECO:0007669"/>
    <property type="project" value="TreeGrafter"/>
</dbReference>
<feature type="domain" description="Cytochrome c assembly protein" evidence="10">
    <location>
        <begin position="9"/>
        <end position="193"/>
    </location>
</feature>
<feature type="transmembrane region" description="Helical" evidence="9">
    <location>
        <begin position="33"/>
        <end position="52"/>
    </location>
</feature>
<comment type="subcellular location">
    <subcellularLocation>
        <location evidence="2">Membrane</location>
        <topology evidence="2">Multi-pass membrane protein</topology>
    </subcellularLocation>
</comment>
<evidence type="ECO:0000256" key="1">
    <source>
        <dbReference type="ARBA" id="ARBA00002442"/>
    </source>
</evidence>
<dbReference type="InterPro" id="IPR002541">
    <property type="entry name" value="Cyt_c_assembly"/>
</dbReference>
<feature type="transmembrane region" description="Helical" evidence="9">
    <location>
        <begin position="72"/>
        <end position="92"/>
    </location>
</feature>
<dbReference type="InterPro" id="IPR003557">
    <property type="entry name" value="Cyt_c_biogenesis_CcmC"/>
</dbReference>
<evidence type="ECO:0000313" key="11">
    <source>
        <dbReference type="EMBL" id="PZR16685.1"/>
    </source>
</evidence>
<gene>
    <name evidence="11" type="ORF">DI536_05890</name>
</gene>
<comment type="similarity">
    <text evidence="3">Belongs to the CcmC/CycZ/HelC family.</text>
</comment>
<evidence type="ECO:0000256" key="8">
    <source>
        <dbReference type="ARBA" id="ARBA00023136"/>
    </source>
</evidence>
<keyword evidence="6" id="KW-0201">Cytochrome c-type biogenesis</keyword>
<feature type="transmembrane region" description="Helical" evidence="9">
    <location>
        <begin position="136"/>
        <end position="154"/>
    </location>
</feature>
<dbReference type="AlphaFoldDB" id="A0A2W5TZF9"/>
<evidence type="ECO:0000256" key="6">
    <source>
        <dbReference type="ARBA" id="ARBA00022748"/>
    </source>
</evidence>
<dbReference type="GO" id="GO:0017004">
    <property type="term" value="P:cytochrome complex assembly"/>
    <property type="evidence" value="ECO:0007669"/>
    <property type="project" value="UniProtKB-KW"/>
</dbReference>